<comment type="caution">
    <text evidence="1">The sequence shown here is derived from an EMBL/GenBank/DDBJ whole genome shotgun (WGS) entry which is preliminary data.</text>
</comment>
<accession>A0A2V1H068</accession>
<dbReference type="EMBL" id="QDDL01000006">
    <property type="protein sequence ID" value="PVZ67769.1"/>
    <property type="molecule type" value="Genomic_DNA"/>
</dbReference>
<name>A0A2V1H068_9GAMM</name>
<dbReference type="Gene3D" id="3.90.70.20">
    <property type="match status" value="1"/>
</dbReference>
<organism evidence="1 2">
    <name type="scientific">Pelagibaculum spongiae</name>
    <dbReference type="NCBI Taxonomy" id="2080658"/>
    <lineage>
        <taxon>Bacteria</taxon>
        <taxon>Pseudomonadati</taxon>
        <taxon>Pseudomonadota</taxon>
        <taxon>Gammaproteobacteria</taxon>
        <taxon>Oceanospirillales</taxon>
        <taxon>Pelagibaculum</taxon>
    </lineage>
</organism>
<reference evidence="1 2" key="1">
    <citation type="submission" date="2018-04" db="EMBL/GenBank/DDBJ databases">
        <title>Thalassorhabdus spongiae gen. nov., sp. nov., isolated from a marine sponge in South-West Iceland.</title>
        <authorList>
            <person name="Knobloch S."/>
            <person name="Daussin A."/>
            <person name="Johannsson R."/>
            <person name="Marteinsson V.T."/>
        </authorList>
    </citation>
    <scope>NUCLEOTIDE SEQUENCE [LARGE SCALE GENOMIC DNA]</scope>
    <source>
        <strain evidence="1 2">Hp12</strain>
    </source>
</reference>
<keyword evidence="2" id="KW-1185">Reference proteome</keyword>
<dbReference type="Proteomes" id="UP000244906">
    <property type="component" value="Unassembled WGS sequence"/>
</dbReference>
<evidence type="ECO:0008006" key="3">
    <source>
        <dbReference type="Google" id="ProtNLM"/>
    </source>
</evidence>
<sequence>MPFKKRMFDTLEELSKRTVAHLAKKTLIFEQCVFFKYRSDSGEVSPLSLYGGLCTILSLIWIREQHDLQCLKLFVSDPENITELYGLNAAYSNYFFNFEINKKHHTMLFKNEFLVKKISNLDISEIPYTKEAESNGGLHSKIFFFFHEISAPGDYLVTYRFGENESSTNPGHVFNIHITEEKMMLFDSNIGEITFEKLNPGYLACFFTHTYFFHNKKFLKLGKGHCSISSYKIVDISIPIEAEM</sequence>
<evidence type="ECO:0000313" key="1">
    <source>
        <dbReference type="EMBL" id="PVZ67769.1"/>
    </source>
</evidence>
<gene>
    <name evidence="1" type="ORF">DC094_15160</name>
</gene>
<dbReference type="RefSeq" id="WP_116687965.1">
    <property type="nucleotide sequence ID" value="NZ_CAWNYD010000006.1"/>
</dbReference>
<proteinExistence type="predicted"/>
<dbReference type="AlphaFoldDB" id="A0A2V1H068"/>
<protein>
    <recommendedName>
        <fullName evidence="3">Peptidase C58 YopT-type domain-containing protein</fullName>
    </recommendedName>
</protein>
<evidence type="ECO:0000313" key="2">
    <source>
        <dbReference type="Proteomes" id="UP000244906"/>
    </source>
</evidence>